<dbReference type="SUPFAM" id="SSF55347">
    <property type="entry name" value="Glyceraldehyde-3-phosphate dehydrogenase-like, C-terminal domain"/>
    <property type="match status" value="1"/>
</dbReference>
<organism evidence="3">
    <name type="scientific">freshwater metagenome</name>
    <dbReference type="NCBI Taxonomy" id="449393"/>
    <lineage>
        <taxon>unclassified sequences</taxon>
        <taxon>metagenomes</taxon>
        <taxon>ecological metagenomes</taxon>
    </lineage>
</organism>
<dbReference type="InterPro" id="IPR055170">
    <property type="entry name" value="GFO_IDH_MocA-like_dom"/>
</dbReference>
<dbReference type="GO" id="GO:0000166">
    <property type="term" value="F:nucleotide binding"/>
    <property type="evidence" value="ECO:0007669"/>
    <property type="project" value="InterPro"/>
</dbReference>
<feature type="domain" description="GFO/IDH/MocA-like oxidoreductase" evidence="2">
    <location>
        <begin position="134"/>
        <end position="256"/>
    </location>
</feature>
<proteinExistence type="predicted"/>
<name>A0A6J6FZ69_9ZZZZ</name>
<feature type="domain" description="Gfo/Idh/MocA-like oxidoreductase N-terminal" evidence="1">
    <location>
        <begin position="5"/>
        <end position="125"/>
    </location>
</feature>
<dbReference type="Pfam" id="PF22725">
    <property type="entry name" value="GFO_IDH_MocA_C3"/>
    <property type="match status" value="1"/>
</dbReference>
<dbReference type="Gene3D" id="3.40.50.720">
    <property type="entry name" value="NAD(P)-binding Rossmann-like Domain"/>
    <property type="match status" value="1"/>
</dbReference>
<dbReference type="AlphaFoldDB" id="A0A6J6FZ69"/>
<dbReference type="InterPro" id="IPR036291">
    <property type="entry name" value="NAD(P)-bd_dom_sf"/>
</dbReference>
<sequence length="347" mass="37119">MSDPLRIGFLGAGLIATYHSKSLRRSGAEAAHGVVRAGVYDVDPARAAAFAAASGHHVCASEEEVLDGCDAVYVCTWTSEHPRQVAAAVERGLAVFCEKPLAVDLALAERMTEQVAVAGVTNQVGLVLRRSLAYQWAKHLVDDPAAGRVMSVVFRDDQFIPIQGHYASTWRADRRLVGAGTLIEHSIHDVDMLRFLVGDIARVSANTANFHGHDGIEDVACATVGFRSGAVGTLTSVWHDNLARPSLRRVEVFCERRHVVIEGDDWYGPVSWTDTDGTTGRLEGDALEAAALPLLDGSMNPDGEFVRAVVAGTPAHPDLATALRAHRVVDAMYRSAAADGTVVHVDG</sequence>
<evidence type="ECO:0000259" key="2">
    <source>
        <dbReference type="Pfam" id="PF22725"/>
    </source>
</evidence>
<dbReference type="InterPro" id="IPR051450">
    <property type="entry name" value="Gfo/Idh/MocA_Oxidoreductases"/>
</dbReference>
<reference evidence="3" key="1">
    <citation type="submission" date="2020-05" db="EMBL/GenBank/DDBJ databases">
        <authorList>
            <person name="Chiriac C."/>
            <person name="Salcher M."/>
            <person name="Ghai R."/>
            <person name="Kavagutti S V."/>
        </authorList>
    </citation>
    <scope>NUCLEOTIDE SEQUENCE</scope>
</reference>
<dbReference type="InterPro" id="IPR000683">
    <property type="entry name" value="Gfo/Idh/MocA-like_OxRdtase_N"/>
</dbReference>
<dbReference type="Gene3D" id="3.30.360.10">
    <property type="entry name" value="Dihydrodipicolinate Reductase, domain 2"/>
    <property type="match status" value="1"/>
</dbReference>
<evidence type="ECO:0000259" key="1">
    <source>
        <dbReference type="Pfam" id="PF01408"/>
    </source>
</evidence>
<protein>
    <submittedName>
        <fullName evidence="3">Unannotated protein</fullName>
    </submittedName>
</protein>
<dbReference type="EMBL" id="CAEZSR010000257">
    <property type="protein sequence ID" value="CAB4594342.1"/>
    <property type="molecule type" value="Genomic_DNA"/>
</dbReference>
<dbReference type="SUPFAM" id="SSF51735">
    <property type="entry name" value="NAD(P)-binding Rossmann-fold domains"/>
    <property type="match status" value="1"/>
</dbReference>
<accession>A0A6J6FZ69</accession>
<dbReference type="Pfam" id="PF01408">
    <property type="entry name" value="GFO_IDH_MocA"/>
    <property type="match status" value="1"/>
</dbReference>
<dbReference type="PANTHER" id="PTHR43377">
    <property type="entry name" value="BILIVERDIN REDUCTASE A"/>
    <property type="match status" value="1"/>
</dbReference>
<evidence type="ECO:0000313" key="3">
    <source>
        <dbReference type="EMBL" id="CAB4594342.1"/>
    </source>
</evidence>
<gene>
    <name evidence="3" type="ORF">UFOPK1493_03915</name>
</gene>
<dbReference type="PANTHER" id="PTHR43377:SF1">
    <property type="entry name" value="BILIVERDIN REDUCTASE A"/>
    <property type="match status" value="1"/>
</dbReference>